<evidence type="ECO:0000256" key="10">
    <source>
        <dbReference type="ARBA" id="ARBA00030775"/>
    </source>
</evidence>
<comment type="similarity">
    <text evidence="9">Belongs to the GSP H family.</text>
</comment>
<dbReference type="InterPro" id="IPR045584">
    <property type="entry name" value="Pilin-like"/>
</dbReference>
<keyword evidence="5" id="KW-0997">Cell inner membrane</keyword>
<evidence type="ECO:0000256" key="4">
    <source>
        <dbReference type="ARBA" id="ARBA00022481"/>
    </source>
</evidence>
<dbReference type="Pfam" id="PF12019">
    <property type="entry name" value="GspH"/>
    <property type="match status" value="1"/>
</dbReference>
<dbReference type="AlphaFoldDB" id="A0A2P1NJS4"/>
<dbReference type="GO" id="GO:0015628">
    <property type="term" value="P:protein secretion by the type II secretion system"/>
    <property type="evidence" value="ECO:0007669"/>
    <property type="project" value="InterPro"/>
</dbReference>
<evidence type="ECO:0000256" key="1">
    <source>
        <dbReference type="ARBA" id="ARBA00004377"/>
    </source>
</evidence>
<keyword evidence="6 11" id="KW-0812">Transmembrane</keyword>
<keyword evidence="4" id="KW-0488">Methylation</keyword>
<dbReference type="EMBL" id="CP027792">
    <property type="protein sequence ID" value="AVP57324.1"/>
    <property type="molecule type" value="Genomic_DNA"/>
</dbReference>
<dbReference type="Proteomes" id="UP000241829">
    <property type="component" value="Chromosome"/>
</dbReference>
<organism evidence="13 14">
    <name type="scientific">Pulveribacter suum</name>
    <dbReference type="NCBI Taxonomy" id="2116657"/>
    <lineage>
        <taxon>Bacteria</taxon>
        <taxon>Pseudomonadati</taxon>
        <taxon>Pseudomonadota</taxon>
        <taxon>Betaproteobacteria</taxon>
        <taxon>Burkholderiales</taxon>
        <taxon>Comamonadaceae</taxon>
        <taxon>Pulveribacter</taxon>
    </lineage>
</organism>
<name>A0A2P1NJS4_9BURK</name>
<evidence type="ECO:0000256" key="11">
    <source>
        <dbReference type="SAM" id="Phobius"/>
    </source>
</evidence>
<dbReference type="KEGG" id="melm:C7H73_06310"/>
<dbReference type="InterPro" id="IPR012902">
    <property type="entry name" value="N_methyl_site"/>
</dbReference>
<dbReference type="GO" id="GO:0005886">
    <property type="term" value="C:plasma membrane"/>
    <property type="evidence" value="ECO:0007669"/>
    <property type="project" value="UniProtKB-SubCell"/>
</dbReference>
<evidence type="ECO:0000256" key="8">
    <source>
        <dbReference type="ARBA" id="ARBA00023136"/>
    </source>
</evidence>
<dbReference type="InterPro" id="IPR022346">
    <property type="entry name" value="T2SS_GspH"/>
</dbReference>
<dbReference type="Pfam" id="PF07963">
    <property type="entry name" value="N_methyl"/>
    <property type="match status" value="1"/>
</dbReference>
<keyword evidence="14" id="KW-1185">Reference proteome</keyword>
<keyword evidence="8 11" id="KW-0472">Membrane</keyword>
<gene>
    <name evidence="13" type="ORF">C7H73_06310</name>
</gene>
<accession>A0A2P1NJS4</accession>
<evidence type="ECO:0000256" key="3">
    <source>
        <dbReference type="ARBA" id="ARBA00022475"/>
    </source>
</evidence>
<feature type="transmembrane region" description="Helical" evidence="11">
    <location>
        <begin position="20"/>
        <end position="44"/>
    </location>
</feature>
<feature type="domain" description="General secretion pathway GspH" evidence="12">
    <location>
        <begin position="55"/>
        <end position="179"/>
    </location>
</feature>
<evidence type="ECO:0000256" key="2">
    <source>
        <dbReference type="ARBA" id="ARBA00021549"/>
    </source>
</evidence>
<keyword evidence="7 11" id="KW-1133">Transmembrane helix</keyword>
<dbReference type="SUPFAM" id="SSF54523">
    <property type="entry name" value="Pili subunits"/>
    <property type="match status" value="1"/>
</dbReference>
<keyword evidence="3" id="KW-1003">Cell membrane</keyword>
<evidence type="ECO:0000256" key="6">
    <source>
        <dbReference type="ARBA" id="ARBA00022692"/>
    </source>
</evidence>
<evidence type="ECO:0000259" key="12">
    <source>
        <dbReference type="Pfam" id="PF12019"/>
    </source>
</evidence>
<evidence type="ECO:0000256" key="9">
    <source>
        <dbReference type="ARBA" id="ARBA00025772"/>
    </source>
</evidence>
<evidence type="ECO:0000256" key="5">
    <source>
        <dbReference type="ARBA" id="ARBA00022519"/>
    </source>
</evidence>
<evidence type="ECO:0000313" key="13">
    <source>
        <dbReference type="EMBL" id="AVP57324.1"/>
    </source>
</evidence>
<evidence type="ECO:0000256" key="7">
    <source>
        <dbReference type="ARBA" id="ARBA00022989"/>
    </source>
</evidence>
<dbReference type="Gene3D" id="3.55.40.10">
    <property type="entry name" value="minor pseudopilin epsh domain"/>
    <property type="match status" value="1"/>
</dbReference>
<comment type="subcellular location">
    <subcellularLocation>
        <location evidence="1">Cell inner membrane</location>
        <topology evidence="1">Single-pass membrane protein</topology>
    </subcellularLocation>
</comment>
<evidence type="ECO:0000313" key="14">
    <source>
        <dbReference type="Proteomes" id="UP000241829"/>
    </source>
</evidence>
<reference evidence="14" key="1">
    <citation type="submission" date="2018-03" db="EMBL/GenBank/DDBJ databases">
        <title>Genome sequencing of Melaminivora sp. strain SC2-7.</title>
        <authorList>
            <person name="Kim S.-J."/>
            <person name="Heo J."/>
            <person name="Ahn J.-H."/>
            <person name="Kwon S.-W."/>
        </authorList>
    </citation>
    <scope>NUCLEOTIDE SEQUENCE [LARGE SCALE GENOMIC DNA]</scope>
    <source>
        <strain evidence="14">SC2-7</strain>
    </source>
</reference>
<protein>
    <recommendedName>
        <fullName evidence="2">Type II secretion system protein H</fullName>
    </recommendedName>
    <alternativeName>
        <fullName evidence="10">General secretion pathway protein H</fullName>
    </alternativeName>
</protein>
<dbReference type="GO" id="GO:0015627">
    <property type="term" value="C:type II protein secretion system complex"/>
    <property type="evidence" value="ECO:0007669"/>
    <property type="project" value="InterPro"/>
</dbReference>
<dbReference type="OrthoDB" id="8592199at2"/>
<dbReference type="NCBIfam" id="TIGR02532">
    <property type="entry name" value="IV_pilin_GFxxxE"/>
    <property type="match status" value="1"/>
</dbReference>
<sequence>MRSPHPPLPCKRKLHLTGGFTIVELMVVVAILAILAALAAPSFAPIVERWRVRQAVEGLQSTLYYARSEAIKRGGKVVLRKNPQDTEGCQQADLVQAWGCGWFVFVDTNDNGTRQASEELLQTIPPVRNLDVMRTPSGEFLRFDRFGMAGANMQSFTISPVGPGVTSPATSTLCMSSGGRIRVLTGDVVCN</sequence>
<proteinExistence type="inferred from homology"/>